<comment type="caution">
    <text evidence="4">The sequence shown here is derived from an EMBL/GenBank/DDBJ whole genome shotgun (WGS) entry which is preliminary data.</text>
</comment>
<dbReference type="PANTHER" id="PTHR43201">
    <property type="entry name" value="ACYL-COA SYNTHETASE"/>
    <property type="match status" value="1"/>
</dbReference>
<feature type="domain" description="AMP-dependent synthetase/ligase" evidence="2">
    <location>
        <begin position="23"/>
        <end position="337"/>
    </location>
</feature>
<dbReference type="EMBL" id="BAABKQ010000001">
    <property type="protein sequence ID" value="GAA4812318.1"/>
    <property type="molecule type" value="Genomic_DNA"/>
</dbReference>
<organism evidence="4 5">
    <name type="scientific">Tomitella cavernea</name>
    <dbReference type="NCBI Taxonomy" id="1387982"/>
    <lineage>
        <taxon>Bacteria</taxon>
        <taxon>Bacillati</taxon>
        <taxon>Actinomycetota</taxon>
        <taxon>Actinomycetes</taxon>
        <taxon>Mycobacteriales</taxon>
        <taxon>Tomitella</taxon>
    </lineage>
</organism>
<dbReference type="InterPro" id="IPR000873">
    <property type="entry name" value="AMP-dep_synth/lig_dom"/>
</dbReference>
<sequence>MGAPAGGDDPETLVVGDVAMARTELYAAATAVAERIAGAERVAVLARPTAQTVLAVLGGLIAGVTVVPVPPDSGPGEIGHILRDSGAQAWLGAAPEPDVAQAFAADAVPELPFVPVRLHARSWHALPAPDPASPALILYTSGTTGAPKGVVLSHRAIAADLDGLAVAWQWTADDVLVHGLPLFHVHGLVLGILGPLRRGGRVIHTVRPTPERYAEHRGTMYFGVPTVWSRVAAAPEAARALAGARLLVSGSAPLPVPLFDRLRELTGLAPIERYGMSETLITLSTRADGERRPGWVGQSVAGVETRLRDERGEPVPHDGASIGGLEVRGATLFDGYLNKPDVTAAEHTEDGWFRTGDVACIDAGGFHRIVGRASTDLIKSGGYRVGAGEVEAAVAAHPDVAEVAVVGVPDDDLGQRIVAFVVARDGAGARRLRAEGGASVIDAVTGALSAHKRPRAVRVVDALPRNAMGKVQKKQLAG</sequence>
<dbReference type="InterPro" id="IPR025110">
    <property type="entry name" value="AMP-bd_C"/>
</dbReference>
<evidence type="ECO:0000313" key="4">
    <source>
        <dbReference type="EMBL" id="GAA4812318.1"/>
    </source>
</evidence>
<dbReference type="PROSITE" id="PS00455">
    <property type="entry name" value="AMP_BINDING"/>
    <property type="match status" value="1"/>
</dbReference>
<dbReference type="InterPro" id="IPR042099">
    <property type="entry name" value="ANL_N_sf"/>
</dbReference>
<dbReference type="Pfam" id="PF00501">
    <property type="entry name" value="AMP-binding"/>
    <property type="match status" value="1"/>
</dbReference>
<dbReference type="SUPFAM" id="SSF56801">
    <property type="entry name" value="Acetyl-CoA synthetase-like"/>
    <property type="match status" value="1"/>
</dbReference>
<keyword evidence="5" id="KW-1185">Reference proteome</keyword>
<reference evidence="5" key="1">
    <citation type="journal article" date="2019" name="Int. J. Syst. Evol. Microbiol.">
        <title>The Global Catalogue of Microorganisms (GCM) 10K type strain sequencing project: providing services to taxonomists for standard genome sequencing and annotation.</title>
        <authorList>
            <consortium name="The Broad Institute Genomics Platform"/>
            <consortium name="The Broad Institute Genome Sequencing Center for Infectious Disease"/>
            <person name="Wu L."/>
            <person name="Ma J."/>
        </authorList>
    </citation>
    <scope>NUCLEOTIDE SEQUENCE [LARGE SCALE GENOMIC DNA]</scope>
    <source>
        <strain evidence="5">JCM 18542</strain>
    </source>
</reference>
<protein>
    <submittedName>
        <fullName evidence="4">Acyl-CoA synthetase</fullName>
    </submittedName>
</protein>
<gene>
    <name evidence="4" type="ORF">GCM10023353_16370</name>
</gene>
<dbReference type="PANTHER" id="PTHR43201:SF8">
    <property type="entry name" value="ACYL-COA SYNTHETASE FAMILY MEMBER 3"/>
    <property type="match status" value="1"/>
</dbReference>
<evidence type="ECO:0000313" key="5">
    <source>
        <dbReference type="Proteomes" id="UP001500839"/>
    </source>
</evidence>
<dbReference type="NCBIfam" id="NF005858">
    <property type="entry name" value="PRK07787.1"/>
    <property type="match status" value="1"/>
</dbReference>
<dbReference type="Proteomes" id="UP001500839">
    <property type="component" value="Unassembled WGS sequence"/>
</dbReference>
<dbReference type="Gene3D" id="3.30.300.30">
    <property type="match status" value="1"/>
</dbReference>
<dbReference type="InterPro" id="IPR045851">
    <property type="entry name" value="AMP-bd_C_sf"/>
</dbReference>
<dbReference type="Pfam" id="PF13193">
    <property type="entry name" value="AMP-binding_C"/>
    <property type="match status" value="1"/>
</dbReference>
<evidence type="ECO:0000259" key="2">
    <source>
        <dbReference type="Pfam" id="PF00501"/>
    </source>
</evidence>
<proteinExistence type="inferred from homology"/>
<dbReference type="InterPro" id="IPR020845">
    <property type="entry name" value="AMP-binding_CS"/>
</dbReference>
<comment type="similarity">
    <text evidence="1">Belongs to the ATP-dependent AMP-binding enzyme family.</text>
</comment>
<evidence type="ECO:0000259" key="3">
    <source>
        <dbReference type="Pfam" id="PF13193"/>
    </source>
</evidence>
<accession>A0ABP9CMV1</accession>
<name>A0ABP9CMV1_9ACTN</name>
<evidence type="ECO:0000256" key="1">
    <source>
        <dbReference type="ARBA" id="ARBA00006432"/>
    </source>
</evidence>
<dbReference type="Gene3D" id="3.40.50.12780">
    <property type="entry name" value="N-terminal domain of ligase-like"/>
    <property type="match status" value="1"/>
</dbReference>
<feature type="domain" description="AMP-binding enzyme C-terminal" evidence="3">
    <location>
        <begin position="389"/>
        <end position="470"/>
    </location>
</feature>